<geneLocation type="mitochondrion" evidence="2"/>
<keyword evidence="2" id="KW-0496">Mitochondrion</keyword>
<keyword evidence="1" id="KW-1133">Transmembrane helix</keyword>
<dbReference type="AlphaFoldDB" id="A0A1Q1MP39"/>
<protein>
    <submittedName>
        <fullName evidence="2">ATP synthase F0 subunit 8</fullName>
    </submittedName>
</protein>
<evidence type="ECO:0000313" key="2">
    <source>
        <dbReference type="EMBL" id="AQM39852.1"/>
    </source>
</evidence>
<name>A0A1Q1MP39_9ORTH</name>
<accession>A0A1Q1MP39</accession>
<keyword evidence="1" id="KW-0812">Transmembrane</keyword>
<feature type="transmembrane region" description="Helical" evidence="1">
    <location>
        <begin position="6"/>
        <end position="28"/>
    </location>
</feature>
<proteinExistence type="predicted"/>
<sequence length="55" mass="6687">MPQMSPMNWMTLFVMFSSMLIFVMLINYHSTQKTPLIQQHKSHPYTNTNILIWKW</sequence>
<evidence type="ECO:0000256" key="1">
    <source>
        <dbReference type="SAM" id="Phobius"/>
    </source>
</evidence>
<organism evidence="2">
    <name type="scientific">Tegra novaehollandiae viridinotata</name>
    <dbReference type="NCBI Taxonomy" id="1945547"/>
    <lineage>
        <taxon>Eukaryota</taxon>
        <taxon>Metazoa</taxon>
        <taxon>Ecdysozoa</taxon>
        <taxon>Arthropoda</taxon>
        <taxon>Hexapoda</taxon>
        <taxon>Insecta</taxon>
        <taxon>Pterygota</taxon>
        <taxon>Neoptera</taxon>
        <taxon>Polyneoptera</taxon>
        <taxon>Orthoptera</taxon>
        <taxon>Ensifera</taxon>
        <taxon>Tettigoniidea</taxon>
        <taxon>Tettigonioidea</taxon>
        <taxon>Tettigoniidae</taxon>
        <taxon>Pseudophyllinae</taxon>
        <taxon>Tegra</taxon>
    </lineage>
</organism>
<dbReference type="EMBL" id="KX057715">
    <property type="protein sequence ID" value="AQM39852.1"/>
    <property type="molecule type" value="Genomic_DNA"/>
</dbReference>
<reference evidence="2" key="1">
    <citation type="submission" date="2016-04" db="EMBL/GenBank/DDBJ databases">
        <title>Towards a higher-level phylogeny of ensiferan insects inferred from mitochondrial genome sequences.</title>
        <authorList>
            <person name="Zhou Z.J."/>
        </authorList>
    </citation>
    <scope>NUCLEOTIDE SEQUENCE</scope>
</reference>
<gene>
    <name evidence="2" type="primary">ATP8</name>
</gene>
<keyword evidence="1" id="KW-0472">Membrane</keyword>